<keyword evidence="3" id="KW-0804">Transcription</keyword>
<evidence type="ECO:0000313" key="9">
    <source>
        <dbReference type="Proteomes" id="UP000494135"/>
    </source>
</evidence>
<dbReference type="GO" id="GO:0003677">
    <property type="term" value="F:DNA binding"/>
    <property type="evidence" value="ECO:0007669"/>
    <property type="project" value="UniProtKB-KW"/>
</dbReference>
<evidence type="ECO:0000256" key="1">
    <source>
        <dbReference type="ARBA" id="ARBA00023015"/>
    </source>
</evidence>
<proteinExistence type="predicted"/>
<dbReference type="InterPro" id="IPR036390">
    <property type="entry name" value="WH_DNA-bd_sf"/>
</dbReference>
<protein>
    <submittedName>
        <fullName evidence="7">IclR family transcriptional regulator</fullName>
    </submittedName>
</protein>
<dbReference type="InterPro" id="IPR014757">
    <property type="entry name" value="Tscrpt_reg_IclR_C"/>
</dbReference>
<dbReference type="PROSITE" id="PS51077">
    <property type="entry name" value="HTH_ICLR"/>
    <property type="match status" value="1"/>
</dbReference>
<gene>
    <name evidence="7" type="ORF">B7G54_06880</name>
    <name evidence="6" type="ORF">LMG29660_05113</name>
</gene>
<dbReference type="FunFam" id="1.10.10.10:FF:000056">
    <property type="entry name" value="IclR family transcriptional regulator"/>
    <property type="match status" value="1"/>
</dbReference>
<dbReference type="InterPro" id="IPR011042">
    <property type="entry name" value="6-blade_b-propeller_TolB-like"/>
</dbReference>
<accession>A0A1X1PL38</accession>
<dbReference type="Gene3D" id="3.30.450.40">
    <property type="match status" value="1"/>
</dbReference>
<dbReference type="InterPro" id="IPR013658">
    <property type="entry name" value="SGL"/>
</dbReference>
<dbReference type="Proteomes" id="UP000494135">
    <property type="component" value="Unassembled WGS sequence"/>
</dbReference>
<dbReference type="EMBL" id="CADIKG010000015">
    <property type="protein sequence ID" value="CAB3764864.1"/>
    <property type="molecule type" value="Genomic_DNA"/>
</dbReference>
<evidence type="ECO:0000256" key="2">
    <source>
        <dbReference type="ARBA" id="ARBA00023125"/>
    </source>
</evidence>
<dbReference type="PROSITE" id="PS51078">
    <property type="entry name" value="ICLR_ED"/>
    <property type="match status" value="1"/>
</dbReference>
<dbReference type="Pfam" id="PF09339">
    <property type="entry name" value="HTH_IclR"/>
    <property type="match status" value="1"/>
</dbReference>
<organism evidence="7 8">
    <name type="scientific">Burkholderia puraquae</name>
    <dbReference type="NCBI Taxonomy" id="1904757"/>
    <lineage>
        <taxon>Bacteria</taxon>
        <taxon>Pseudomonadati</taxon>
        <taxon>Pseudomonadota</taxon>
        <taxon>Betaproteobacteria</taxon>
        <taxon>Burkholderiales</taxon>
        <taxon>Burkholderiaceae</taxon>
        <taxon>Burkholderia</taxon>
        <taxon>Burkholderia cepacia complex</taxon>
    </lineage>
</organism>
<keyword evidence="2" id="KW-0238">DNA-binding</keyword>
<keyword evidence="1" id="KW-0805">Transcription regulation</keyword>
<evidence type="ECO:0000313" key="7">
    <source>
        <dbReference type="EMBL" id="ORT87262.1"/>
    </source>
</evidence>
<dbReference type="Gene3D" id="1.10.10.10">
    <property type="entry name" value="Winged helix-like DNA-binding domain superfamily/Winged helix DNA-binding domain"/>
    <property type="match status" value="1"/>
</dbReference>
<evidence type="ECO:0000256" key="3">
    <source>
        <dbReference type="ARBA" id="ARBA00023163"/>
    </source>
</evidence>
<dbReference type="SUPFAM" id="SSF55781">
    <property type="entry name" value="GAF domain-like"/>
    <property type="match status" value="1"/>
</dbReference>
<feature type="domain" description="IclR-ED" evidence="5">
    <location>
        <begin position="63"/>
        <end position="253"/>
    </location>
</feature>
<evidence type="ECO:0000313" key="6">
    <source>
        <dbReference type="EMBL" id="CAB3764864.1"/>
    </source>
</evidence>
<keyword evidence="8" id="KW-1185">Reference proteome</keyword>
<dbReference type="RefSeq" id="WP_085038424.1">
    <property type="nucleotide sequence ID" value="NZ_CADIKG010000015.1"/>
</dbReference>
<dbReference type="Pfam" id="PF08450">
    <property type="entry name" value="SGL"/>
    <property type="match status" value="1"/>
</dbReference>
<dbReference type="SUPFAM" id="SSF46785">
    <property type="entry name" value="Winged helix' DNA-binding domain"/>
    <property type="match status" value="1"/>
</dbReference>
<reference evidence="6 9" key="2">
    <citation type="submission" date="2020-04" db="EMBL/GenBank/DDBJ databases">
        <authorList>
            <person name="De Canck E."/>
        </authorList>
    </citation>
    <scope>NUCLEOTIDE SEQUENCE [LARGE SCALE GENOMIC DNA]</scope>
    <source>
        <strain evidence="6 9">LMG 29660</strain>
    </source>
</reference>
<dbReference type="SMART" id="SM00346">
    <property type="entry name" value="HTH_ICLR"/>
    <property type="match status" value="1"/>
</dbReference>
<reference evidence="7 8" key="1">
    <citation type="submission" date="2017-04" db="EMBL/GenBank/DDBJ databases">
        <title>Burkholderia puraquae sp. nov., a novel Burkholderia cepacia complex species from hospital setting samples.</title>
        <authorList>
            <person name="Martina P."/>
            <person name="Leguizamon M."/>
            <person name="Prieto C."/>
            <person name="Sousa S."/>
            <person name="Montanaro P."/>
            <person name="Draghi W."/>
            <person name="Staembler M."/>
            <person name="Bettiol M."/>
            <person name="Figoli C."/>
            <person name="Palau J."/>
            <person name="Alvarez F."/>
            <person name="Benetti S."/>
            <person name="Anchat E."/>
            <person name="Vescina C."/>
            <person name="Ferreras J."/>
            <person name="Lasch P."/>
            <person name="Lagares A."/>
            <person name="Zorreguieta A."/>
            <person name="Yantorno O."/>
            <person name="Bosch A."/>
        </authorList>
    </citation>
    <scope>NUCLEOTIDE SEQUENCE [LARGE SCALE GENOMIC DNA]</scope>
    <source>
        <strain evidence="7 8">CAMPA 1040</strain>
    </source>
</reference>
<dbReference type="InterPro" id="IPR036388">
    <property type="entry name" value="WH-like_DNA-bd_sf"/>
</dbReference>
<name>A0A1X1PL38_9BURK</name>
<dbReference type="GO" id="GO:0045892">
    <property type="term" value="P:negative regulation of DNA-templated transcription"/>
    <property type="evidence" value="ECO:0007669"/>
    <property type="project" value="TreeGrafter"/>
</dbReference>
<evidence type="ECO:0000259" key="4">
    <source>
        <dbReference type="PROSITE" id="PS51077"/>
    </source>
</evidence>
<dbReference type="Proteomes" id="UP000193146">
    <property type="component" value="Unassembled WGS sequence"/>
</dbReference>
<dbReference type="EMBL" id="NBYX01000003">
    <property type="protein sequence ID" value="ORT87262.1"/>
    <property type="molecule type" value="Genomic_DNA"/>
</dbReference>
<dbReference type="Pfam" id="PF01614">
    <property type="entry name" value="IclR_C"/>
    <property type="match status" value="1"/>
</dbReference>
<dbReference type="SUPFAM" id="SSF63829">
    <property type="entry name" value="Calcium-dependent phosphotriesterase"/>
    <property type="match status" value="1"/>
</dbReference>
<dbReference type="GO" id="GO:0003700">
    <property type="term" value="F:DNA-binding transcription factor activity"/>
    <property type="evidence" value="ECO:0007669"/>
    <property type="project" value="TreeGrafter"/>
</dbReference>
<dbReference type="PANTHER" id="PTHR30136">
    <property type="entry name" value="HELIX-TURN-HELIX TRANSCRIPTIONAL REGULATOR, ICLR FAMILY"/>
    <property type="match status" value="1"/>
</dbReference>
<feature type="domain" description="HTH iclR-type" evidence="4">
    <location>
        <begin position="7"/>
        <end position="69"/>
    </location>
</feature>
<sequence>MGIGDGTAALSKALSVLEMVGGAPDGMSNAELLDRSGLPKTTLYRILATLIEHGLLRRDPTHRVYRLGFHYLELVRNSYLMPDLVVAATAELRALRDLTGETAYLAALDGHEVISLERCDGAHSQRSSAALGRSKPVYCTGQGKAILSRMPRDEREALLRNVTMTTLTPHTITDRRRLQVELQITATRGYAIDDEEIVLGVRCVAAPIVDSEGRVRGAISVAGPTYRMSLPRLELLGPELADAARRVGAQLESGGHASDGEEVSAASPSWAFHGAFPVWWAERDALYWADTLAPAVHAFSVDPRGAKPGGPSGRGDDRVVRQFDTPITGMQLRPEGLLIVQPSRHLILAPDDTLTVCEGGSVWNDPDLTLLCTDGSGHTWGWLHRDSRGHLGIVNDAERFEGIWSFDERIDSMTWSADGETAFAAASASGTLYMMRRGSSSVRRFATLPPGSGRLSGVTLDDRGGLWTALRDGWSLMRFSADGTLERIVSLPVAAPTGLAFMRDAQHRAALYITSDRNHQPIESLASAPLSGHLLRLPFDS</sequence>
<dbReference type="InterPro" id="IPR005471">
    <property type="entry name" value="Tscrpt_reg_IclR_N"/>
</dbReference>
<dbReference type="PANTHER" id="PTHR30136:SF24">
    <property type="entry name" value="HTH-TYPE TRANSCRIPTIONAL REPRESSOR ALLR"/>
    <property type="match status" value="1"/>
</dbReference>
<dbReference type="InterPro" id="IPR050707">
    <property type="entry name" value="HTH_MetabolicPath_Reg"/>
</dbReference>
<dbReference type="Gene3D" id="2.120.10.30">
    <property type="entry name" value="TolB, C-terminal domain"/>
    <property type="match status" value="1"/>
</dbReference>
<dbReference type="OrthoDB" id="13103at2"/>
<evidence type="ECO:0000259" key="5">
    <source>
        <dbReference type="PROSITE" id="PS51078"/>
    </source>
</evidence>
<evidence type="ECO:0000313" key="8">
    <source>
        <dbReference type="Proteomes" id="UP000193146"/>
    </source>
</evidence>
<dbReference type="AlphaFoldDB" id="A0A1X1PL38"/>
<dbReference type="InterPro" id="IPR029016">
    <property type="entry name" value="GAF-like_dom_sf"/>
</dbReference>